<organism evidence="9 10">
    <name type="scientific">Artemisia annua</name>
    <name type="common">Sweet wormwood</name>
    <dbReference type="NCBI Taxonomy" id="35608"/>
    <lineage>
        <taxon>Eukaryota</taxon>
        <taxon>Viridiplantae</taxon>
        <taxon>Streptophyta</taxon>
        <taxon>Embryophyta</taxon>
        <taxon>Tracheophyta</taxon>
        <taxon>Spermatophyta</taxon>
        <taxon>Magnoliopsida</taxon>
        <taxon>eudicotyledons</taxon>
        <taxon>Gunneridae</taxon>
        <taxon>Pentapetalae</taxon>
        <taxon>asterids</taxon>
        <taxon>campanulids</taxon>
        <taxon>Asterales</taxon>
        <taxon>Asteraceae</taxon>
        <taxon>Asteroideae</taxon>
        <taxon>Anthemideae</taxon>
        <taxon>Artemisiinae</taxon>
        <taxon>Artemisia</taxon>
    </lineage>
</organism>
<evidence type="ECO:0000313" key="9">
    <source>
        <dbReference type="EMBL" id="PWA45324.1"/>
    </source>
</evidence>
<dbReference type="GO" id="GO:0004674">
    <property type="term" value="F:protein serine/threonine kinase activity"/>
    <property type="evidence" value="ECO:0007669"/>
    <property type="project" value="UniProtKB-KW"/>
</dbReference>
<proteinExistence type="inferred from homology"/>
<keyword evidence="3 6" id="KW-0547">Nucleotide-binding</keyword>
<dbReference type="GO" id="GO:0009506">
    <property type="term" value="C:plasmodesma"/>
    <property type="evidence" value="ECO:0007669"/>
    <property type="project" value="TreeGrafter"/>
</dbReference>
<dbReference type="InterPro" id="IPR045272">
    <property type="entry name" value="ANXUR1/2-like"/>
</dbReference>
<dbReference type="STRING" id="35608.A0A2U1L8K1"/>
<evidence type="ECO:0000256" key="4">
    <source>
        <dbReference type="ARBA" id="ARBA00022777"/>
    </source>
</evidence>
<evidence type="ECO:0000256" key="7">
    <source>
        <dbReference type="RuleBase" id="RU000304"/>
    </source>
</evidence>
<evidence type="ECO:0000256" key="5">
    <source>
        <dbReference type="ARBA" id="ARBA00022840"/>
    </source>
</evidence>
<dbReference type="FunFam" id="3.30.200.20:FF:000039">
    <property type="entry name" value="receptor-like protein kinase FERONIA"/>
    <property type="match status" value="1"/>
</dbReference>
<evidence type="ECO:0000256" key="3">
    <source>
        <dbReference type="ARBA" id="ARBA00022741"/>
    </source>
</evidence>
<dbReference type="PROSITE" id="PS00107">
    <property type="entry name" value="PROTEIN_KINASE_ATP"/>
    <property type="match status" value="1"/>
</dbReference>
<dbReference type="InterPro" id="IPR008271">
    <property type="entry name" value="Ser/Thr_kinase_AS"/>
</dbReference>
<sequence>MEAMMMQFKDLQIIPFEEITTATNNFHKDNYLGGGGFGNVYKGELSRFKERGLVAFKRLDRQYGQGETEFLKEISTLSQYKHENLIALLGYCIKEREMILVYEYTAHGSLDFHLGSRDLTWTQRLKICLQAAEGLRYLHDPNEAHHKLIHRDIKSGNILLDEKWNAKVADVGLSKISPENANLVTVVRGTPGYTDPEYHETYMLTEHSDVYSFGVTLFEVLCGSLCYEITGENNVRVFVRMWKESYQENRLEDIRFKELDMKQIDPSSITFFADTAFQCLNKSGKERPSMAEVVSKLKAALQTQEDYDMILKHPDPLAKKYIEIVRTAVSPVKYRSIEELKECLSEGVLINGGKTWLSLNDNGEHHVMVSIEEYLSLDDPNSDYSDGYSSTEKSRFAVGCYKTSLMEFKLRVTTPLFLSPDVTYGLNLVLHASETSG</sequence>
<dbReference type="EMBL" id="PKPP01010821">
    <property type="protein sequence ID" value="PWA45324.1"/>
    <property type="molecule type" value="Genomic_DNA"/>
</dbReference>
<evidence type="ECO:0000256" key="1">
    <source>
        <dbReference type="ARBA" id="ARBA00022527"/>
    </source>
</evidence>
<comment type="similarity">
    <text evidence="7">Belongs to the protein kinase superfamily.</text>
</comment>
<dbReference type="Pfam" id="PF07714">
    <property type="entry name" value="PK_Tyr_Ser-Thr"/>
    <property type="match status" value="1"/>
</dbReference>
<comment type="caution">
    <text evidence="9">The sequence shown here is derived from an EMBL/GenBank/DDBJ whole genome shotgun (WGS) entry which is preliminary data.</text>
</comment>
<keyword evidence="1 7" id="KW-0723">Serine/threonine-protein kinase</keyword>
<evidence type="ECO:0000313" key="10">
    <source>
        <dbReference type="Proteomes" id="UP000245207"/>
    </source>
</evidence>
<dbReference type="SUPFAM" id="SSF56112">
    <property type="entry name" value="Protein kinase-like (PK-like)"/>
    <property type="match status" value="1"/>
</dbReference>
<dbReference type="PANTHER" id="PTHR27003">
    <property type="entry name" value="OS07G0166700 PROTEIN"/>
    <property type="match status" value="1"/>
</dbReference>
<keyword evidence="5 6" id="KW-0067">ATP-binding</keyword>
<protein>
    <submittedName>
        <fullName evidence="9">Protein kinase-like domain, Phloem protein 2-like protein</fullName>
    </submittedName>
</protein>
<dbReference type="GO" id="GO:0004714">
    <property type="term" value="F:transmembrane receptor protein tyrosine kinase activity"/>
    <property type="evidence" value="ECO:0007669"/>
    <property type="project" value="InterPro"/>
</dbReference>
<dbReference type="Proteomes" id="UP000245207">
    <property type="component" value="Unassembled WGS sequence"/>
</dbReference>
<feature type="domain" description="Protein kinase" evidence="8">
    <location>
        <begin position="26"/>
        <end position="301"/>
    </location>
</feature>
<evidence type="ECO:0000256" key="2">
    <source>
        <dbReference type="ARBA" id="ARBA00022679"/>
    </source>
</evidence>
<dbReference type="GO" id="GO:0005524">
    <property type="term" value="F:ATP binding"/>
    <property type="evidence" value="ECO:0007669"/>
    <property type="project" value="UniProtKB-UniRule"/>
</dbReference>
<dbReference type="SMART" id="SM00220">
    <property type="entry name" value="S_TKc"/>
    <property type="match status" value="1"/>
</dbReference>
<dbReference type="Gene3D" id="1.10.510.10">
    <property type="entry name" value="Transferase(Phosphotransferase) domain 1"/>
    <property type="match status" value="1"/>
</dbReference>
<dbReference type="InterPro" id="IPR001245">
    <property type="entry name" value="Ser-Thr/Tyr_kinase_cat_dom"/>
</dbReference>
<gene>
    <name evidence="9" type="ORF">CTI12_AA390420</name>
</gene>
<keyword evidence="10" id="KW-1185">Reference proteome</keyword>
<dbReference type="AlphaFoldDB" id="A0A2U1L8K1"/>
<keyword evidence="4 9" id="KW-0418">Kinase</keyword>
<dbReference type="OrthoDB" id="4062651at2759"/>
<dbReference type="InterPro" id="IPR017441">
    <property type="entry name" value="Protein_kinase_ATP_BS"/>
</dbReference>
<evidence type="ECO:0000256" key="6">
    <source>
        <dbReference type="PROSITE-ProRule" id="PRU10141"/>
    </source>
</evidence>
<accession>A0A2U1L8K1</accession>
<dbReference type="Gene3D" id="3.30.200.20">
    <property type="entry name" value="Phosphorylase Kinase, domain 1"/>
    <property type="match status" value="1"/>
</dbReference>
<dbReference type="GO" id="GO:0005886">
    <property type="term" value="C:plasma membrane"/>
    <property type="evidence" value="ECO:0007669"/>
    <property type="project" value="TreeGrafter"/>
</dbReference>
<reference evidence="9 10" key="1">
    <citation type="journal article" date="2018" name="Mol. Plant">
        <title>The genome of Artemisia annua provides insight into the evolution of Asteraceae family and artemisinin biosynthesis.</title>
        <authorList>
            <person name="Shen Q."/>
            <person name="Zhang L."/>
            <person name="Liao Z."/>
            <person name="Wang S."/>
            <person name="Yan T."/>
            <person name="Shi P."/>
            <person name="Liu M."/>
            <person name="Fu X."/>
            <person name="Pan Q."/>
            <person name="Wang Y."/>
            <person name="Lv Z."/>
            <person name="Lu X."/>
            <person name="Zhang F."/>
            <person name="Jiang W."/>
            <person name="Ma Y."/>
            <person name="Chen M."/>
            <person name="Hao X."/>
            <person name="Li L."/>
            <person name="Tang Y."/>
            <person name="Lv G."/>
            <person name="Zhou Y."/>
            <person name="Sun X."/>
            <person name="Brodelius P.E."/>
            <person name="Rose J.K.C."/>
            <person name="Tang K."/>
        </authorList>
    </citation>
    <scope>NUCLEOTIDE SEQUENCE [LARGE SCALE GENOMIC DNA]</scope>
    <source>
        <strain evidence="10">cv. Huhao1</strain>
        <tissue evidence="9">Leaf</tissue>
    </source>
</reference>
<dbReference type="PROSITE" id="PS00108">
    <property type="entry name" value="PROTEIN_KINASE_ST"/>
    <property type="match status" value="1"/>
</dbReference>
<dbReference type="PANTHER" id="PTHR27003:SF338">
    <property type="entry name" value="TYROSINE-PROTEIN KINASE, NON-RECEPTOR JAK_TYK2-RELATED"/>
    <property type="match status" value="1"/>
</dbReference>
<feature type="binding site" evidence="6">
    <location>
        <position position="57"/>
    </location>
    <ligand>
        <name>ATP</name>
        <dbReference type="ChEBI" id="CHEBI:30616"/>
    </ligand>
</feature>
<dbReference type="PROSITE" id="PS50011">
    <property type="entry name" value="PROTEIN_KINASE_DOM"/>
    <property type="match status" value="1"/>
</dbReference>
<evidence type="ECO:0000259" key="8">
    <source>
        <dbReference type="PROSITE" id="PS50011"/>
    </source>
</evidence>
<dbReference type="InterPro" id="IPR011009">
    <property type="entry name" value="Kinase-like_dom_sf"/>
</dbReference>
<keyword evidence="2" id="KW-0808">Transferase</keyword>
<dbReference type="InterPro" id="IPR000719">
    <property type="entry name" value="Prot_kinase_dom"/>
</dbReference>
<name>A0A2U1L8K1_ARTAN</name>